<dbReference type="Proteomes" id="UP000193781">
    <property type="component" value="Unassembled WGS sequence"/>
</dbReference>
<feature type="region of interest" description="Disordered" evidence="1">
    <location>
        <begin position="1"/>
        <end position="28"/>
    </location>
</feature>
<organism evidence="2 3">
    <name type="scientific">Mycobacterium nebraskense</name>
    <dbReference type="NCBI Taxonomy" id="244292"/>
    <lineage>
        <taxon>Bacteria</taxon>
        <taxon>Bacillati</taxon>
        <taxon>Actinomycetota</taxon>
        <taxon>Actinomycetes</taxon>
        <taxon>Mycobacteriales</taxon>
        <taxon>Mycobacteriaceae</taxon>
        <taxon>Mycobacterium</taxon>
    </lineage>
</organism>
<evidence type="ECO:0000313" key="3">
    <source>
        <dbReference type="Proteomes" id="UP000193781"/>
    </source>
</evidence>
<sequence length="97" mass="10287">MKEMSRQVDWSNDPACAGDEGGAVSGDEADAWELEDGVWLDEEADGDVPFEHPLVTIAMATTPANVVRSSRIGGSSVPRIVFAACTLPAIRIGPARF</sequence>
<name>A0A1X1ZPL2_9MYCO</name>
<dbReference type="AlphaFoldDB" id="A0A1X1ZPL2"/>
<evidence type="ECO:0000313" key="2">
    <source>
        <dbReference type="EMBL" id="ORW25255.1"/>
    </source>
</evidence>
<keyword evidence="3" id="KW-1185">Reference proteome</keyword>
<comment type="caution">
    <text evidence="2">The sequence shown here is derived from an EMBL/GenBank/DDBJ whole genome shotgun (WGS) entry which is preliminary data.</text>
</comment>
<reference evidence="2 3" key="1">
    <citation type="submission" date="2016-01" db="EMBL/GenBank/DDBJ databases">
        <title>The new phylogeny of the genus Mycobacterium.</title>
        <authorList>
            <person name="Tarcisio F."/>
            <person name="Conor M."/>
            <person name="Antonella G."/>
            <person name="Elisabetta G."/>
            <person name="Giulia F.S."/>
            <person name="Sara T."/>
            <person name="Anna F."/>
            <person name="Clotilde B."/>
            <person name="Roberto B."/>
            <person name="Veronica D.S."/>
            <person name="Fabio R."/>
            <person name="Monica P."/>
            <person name="Olivier J."/>
            <person name="Enrico T."/>
            <person name="Nicola S."/>
        </authorList>
    </citation>
    <scope>NUCLEOTIDE SEQUENCE [LARGE SCALE GENOMIC DNA]</scope>
    <source>
        <strain evidence="2 3">DSM 44803</strain>
    </source>
</reference>
<proteinExistence type="predicted"/>
<gene>
    <name evidence="2" type="ORF">AWC17_02015</name>
</gene>
<accession>A0A1X1ZPL2</accession>
<dbReference type="EMBL" id="LQPH01000106">
    <property type="protein sequence ID" value="ORW25255.1"/>
    <property type="molecule type" value="Genomic_DNA"/>
</dbReference>
<evidence type="ECO:0000256" key="1">
    <source>
        <dbReference type="SAM" id="MobiDB-lite"/>
    </source>
</evidence>
<protein>
    <submittedName>
        <fullName evidence="2">Uncharacterized protein</fullName>
    </submittedName>
</protein>